<accession>A0ABW2X8M5</accession>
<evidence type="ECO:0000313" key="9">
    <source>
        <dbReference type="EMBL" id="MFD0629868.1"/>
    </source>
</evidence>
<evidence type="ECO:0000256" key="2">
    <source>
        <dbReference type="ARBA" id="ARBA00023125"/>
    </source>
</evidence>
<evidence type="ECO:0000313" key="8">
    <source>
        <dbReference type="EMBL" id="MFD0621594.1"/>
    </source>
</evidence>
<dbReference type="EMBL" id="JBHTGL010000001">
    <property type="protein sequence ID" value="MFD0621474.1"/>
    <property type="molecule type" value="Genomic_DNA"/>
</dbReference>
<dbReference type="EMBL" id="JBHTGL010000010">
    <property type="protein sequence ID" value="MFD0629868.1"/>
    <property type="molecule type" value="Genomic_DNA"/>
</dbReference>
<dbReference type="SUPFAM" id="SSF46689">
    <property type="entry name" value="Homeodomain-like"/>
    <property type="match status" value="1"/>
</dbReference>
<evidence type="ECO:0000256" key="1">
    <source>
        <dbReference type="ARBA" id="ARBA00023015"/>
    </source>
</evidence>
<evidence type="ECO:0000256" key="3">
    <source>
        <dbReference type="ARBA" id="ARBA00023163"/>
    </source>
</evidence>
<gene>
    <name evidence="7" type="ORF">ACFQ2K_00280</name>
    <name evidence="8" type="ORF">ACFQ2K_01000</name>
    <name evidence="9" type="ORF">ACFQ2K_52100</name>
</gene>
<dbReference type="InterPro" id="IPR036271">
    <property type="entry name" value="Tet_transcr_reg_TetR-rel_C_sf"/>
</dbReference>
<evidence type="ECO:0000259" key="6">
    <source>
        <dbReference type="PROSITE" id="PS50977"/>
    </source>
</evidence>
<dbReference type="PROSITE" id="PS50977">
    <property type="entry name" value="HTH_TETR_2"/>
    <property type="match status" value="1"/>
</dbReference>
<comment type="caution">
    <text evidence="9">The sequence shown here is derived from an EMBL/GenBank/DDBJ whole genome shotgun (WGS) entry which is preliminary data.</text>
</comment>
<feature type="domain" description="HTH tetR-type" evidence="6">
    <location>
        <begin position="11"/>
        <end position="71"/>
    </location>
</feature>
<organism evidence="9 10">
    <name type="scientific">Streptomyces sanglieri</name>
    <dbReference type="NCBI Taxonomy" id="193460"/>
    <lineage>
        <taxon>Bacteria</taxon>
        <taxon>Bacillati</taxon>
        <taxon>Actinomycetota</taxon>
        <taxon>Actinomycetes</taxon>
        <taxon>Kitasatosporales</taxon>
        <taxon>Streptomycetaceae</taxon>
        <taxon>Streptomyces</taxon>
    </lineage>
</organism>
<evidence type="ECO:0000313" key="10">
    <source>
        <dbReference type="Proteomes" id="UP001596915"/>
    </source>
</evidence>
<dbReference type="PANTHER" id="PTHR47506">
    <property type="entry name" value="TRANSCRIPTIONAL REGULATORY PROTEIN"/>
    <property type="match status" value="1"/>
</dbReference>
<name>A0ABW2X8M5_9ACTN</name>
<reference evidence="9" key="3">
    <citation type="submission" date="2024-09" db="EMBL/GenBank/DDBJ databases">
        <authorList>
            <person name="Sun Q."/>
            <person name="Mori K."/>
        </authorList>
    </citation>
    <scope>NUCLEOTIDE SEQUENCE</scope>
    <source>
        <strain evidence="9">JCM 12607</strain>
    </source>
</reference>
<evidence type="ECO:0000313" key="7">
    <source>
        <dbReference type="EMBL" id="MFD0621474.1"/>
    </source>
</evidence>
<sequence length="222" mass="24299">MARRGSYAKGIAKREEILNTALAIVARVGYSRATVRELAQAVGLSQTGLLHYFGTKEQLFIEILRRRDEVDGQVLDGVATTGGGPLDLAKAVTALQRRNTQVPGLVQLYSRFSSEAAEPGHPAHDFFRDRYRSITSGGASAISEQQQDGTLPADLDAERLAVIVFALIDGLQSRWMYDSEIDMADHLAYFWSLLGKREAAAEDEGEQGTRPTAPAQPPSHTW</sequence>
<dbReference type="EMBL" id="JBHTGL010000002">
    <property type="protein sequence ID" value="MFD0621594.1"/>
    <property type="molecule type" value="Genomic_DNA"/>
</dbReference>
<feature type="region of interest" description="Disordered" evidence="5">
    <location>
        <begin position="200"/>
        <end position="222"/>
    </location>
</feature>
<keyword evidence="2 4" id="KW-0238">DNA-binding</keyword>
<dbReference type="InterPro" id="IPR001647">
    <property type="entry name" value="HTH_TetR"/>
</dbReference>
<protein>
    <submittedName>
        <fullName evidence="9">TetR/AcrR family transcriptional regulator</fullName>
    </submittedName>
</protein>
<reference evidence="9" key="1">
    <citation type="journal article" date="2014" name="Int. J. Syst. Evol. Microbiol.">
        <title>Complete genome of a new Firmicutes species belonging to the dominant human colonic microbiota ('Ruminococcus bicirculans') reveals two chromosomes and a selective capacity to utilize plant glucans.</title>
        <authorList>
            <consortium name="NISC Comparative Sequencing Program"/>
            <person name="Wegmann U."/>
            <person name="Louis P."/>
            <person name="Goesmann A."/>
            <person name="Henrissat B."/>
            <person name="Duncan S.H."/>
            <person name="Flint H.J."/>
        </authorList>
    </citation>
    <scope>NUCLEOTIDE SEQUENCE</scope>
    <source>
        <strain evidence="9">JCM 12607</strain>
    </source>
</reference>
<reference evidence="10" key="2">
    <citation type="journal article" date="2019" name="Int. J. Syst. Evol. Microbiol.">
        <title>The Global Catalogue of Microorganisms (GCM) 10K type strain sequencing project: providing services to taxonomists for standard genome sequencing and annotation.</title>
        <authorList>
            <consortium name="The Broad Institute Genomics Platform"/>
            <consortium name="The Broad Institute Genome Sequencing Center for Infectious Disease"/>
            <person name="Wu L."/>
            <person name="Ma J."/>
        </authorList>
    </citation>
    <scope>NUCLEOTIDE SEQUENCE [LARGE SCALE GENOMIC DNA]</scope>
    <source>
        <strain evidence="10">JCM 12607</strain>
    </source>
</reference>
<evidence type="ECO:0000256" key="4">
    <source>
        <dbReference type="PROSITE-ProRule" id="PRU00335"/>
    </source>
</evidence>
<dbReference type="Pfam" id="PF00440">
    <property type="entry name" value="TetR_N"/>
    <property type="match status" value="1"/>
</dbReference>
<dbReference type="PRINTS" id="PR00455">
    <property type="entry name" value="HTHTETR"/>
</dbReference>
<dbReference type="InterPro" id="IPR009057">
    <property type="entry name" value="Homeodomain-like_sf"/>
</dbReference>
<dbReference type="PANTHER" id="PTHR47506:SF6">
    <property type="entry name" value="HTH-TYPE TRANSCRIPTIONAL REPRESSOR NEMR"/>
    <property type="match status" value="1"/>
</dbReference>
<proteinExistence type="predicted"/>
<dbReference type="SUPFAM" id="SSF48498">
    <property type="entry name" value="Tetracyclin repressor-like, C-terminal domain"/>
    <property type="match status" value="1"/>
</dbReference>
<keyword evidence="10" id="KW-1185">Reference proteome</keyword>
<feature type="DNA-binding region" description="H-T-H motif" evidence="4">
    <location>
        <begin position="34"/>
        <end position="53"/>
    </location>
</feature>
<dbReference type="Proteomes" id="UP001596915">
    <property type="component" value="Unassembled WGS sequence"/>
</dbReference>
<keyword evidence="1" id="KW-0805">Transcription regulation</keyword>
<keyword evidence="3" id="KW-0804">Transcription</keyword>
<evidence type="ECO:0000256" key="5">
    <source>
        <dbReference type="SAM" id="MobiDB-lite"/>
    </source>
</evidence>
<dbReference type="Gene3D" id="1.10.357.10">
    <property type="entry name" value="Tetracycline Repressor, domain 2"/>
    <property type="match status" value="1"/>
</dbReference>